<feature type="transmembrane region" description="Helical" evidence="8">
    <location>
        <begin position="60"/>
        <end position="78"/>
    </location>
</feature>
<evidence type="ECO:0000313" key="10">
    <source>
        <dbReference type="EMBL" id="KYQ51678.1"/>
    </source>
</evidence>
<dbReference type="KEGG" id="mzt:108726005"/>
<keyword evidence="11" id="KW-1185">Reference proteome</keyword>
<feature type="transmembrane region" description="Helical" evidence="8">
    <location>
        <begin position="148"/>
        <end position="166"/>
    </location>
</feature>
<dbReference type="InterPro" id="IPR036259">
    <property type="entry name" value="MFS_trans_sf"/>
</dbReference>
<reference evidence="10 11" key="1">
    <citation type="submission" date="2015-09" db="EMBL/GenBank/DDBJ databases">
        <title>Trachymyrmex zeteki WGS genome.</title>
        <authorList>
            <person name="Nygaard S."/>
            <person name="Hu H."/>
            <person name="Boomsma J."/>
            <person name="Zhang G."/>
        </authorList>
    </citation>
    <scope>NUCLEOTIDE SEQUENCE [LARGE SCALE GENOMIC DNA]</scope>
    <source>
        <strain evidence="10">Tzet28-1</strain>
        <tissue evidence="10">Whole body</tissue>
    </source>
</reference>
<feature type="transmembrane region" description="Helical" evidence="8">
    <location>
        <begin position="416"/>
        <end position="444"/>
    </location>
</feature>
<dbReference type="AlphaFoldDB" id="A0A151WV24"/>
<protein>
    <submittedName>
        <fullName evidence="10">Facilitated trehalose transporter Tret1</fullName>
    </submittedName>
</protein>
<name>A0A151WV24_9HYME</name>
<evidence type="ECO:0000256" key="6">
    <source>
        <dbReference type="ARBA" id="ARBA00022989"/>
    </source>
</evidence>
<keyword evidence="7 8" id="KW-0472">Membrane</keyword>
<evidence type="ECO:0000256" key="3">
    <source>
        <dbReference type="ARBA" id="ARBA00022475"/>
    </source>
</evidence>
<feature type="transmembrane region" description="Helical" evidence="8">
    <location>
        <begin position="17"/>
        <end position="36"/>
    </location>
</feature>
<comment type="subcellular location">
    <subcellularLocation>
        <location evidence="1">Cell membrane</location>
        <topology evidence="1">Multi-pass membrane protein</topology>
    </subcellularLocation>
</comment>
<keyword evidence="6 8" id="KW-1133">Transmembrane helix</keyword>
<feature type="transmembrane region" description="Helical" evidence="8">
    <location>
        <begin position="393"/>
        <end position="410"/>
    </location>
</feature>
<gene>
    <name evidence="10" type="ORF">ALC60_09216</name>
</gene>
<feature type="transmembrane region" description="Helical" evidence="8">
    <location>
        <begin position="259"/>
        <end position="278"/>
    </location>
</feature>
<dbReference type="PANTHER" id="PTHR48021">
    <property type="match status" value="1"/>
</dbReference>
<feature type="transmembrane region" description="Helical" evidence="8">
    <location>
        <begin position="357"/>
        <end position="381"/>
    </location>
</feature>
<keyword evidence="2" id="KW-0813">Transport</keyword>
<dbReference type="EMBL" id="KQ982720">
    <property type="protein sequence ID" value="KYQ51678.1"/>
    <property type="molecule type" value="Genomic_DNA"/>
</dbReference>
<evidence type="ECO:0000256" key="8">
    <source>
        <dbReference type="SAM" id="Phobius"/>
    </source>
</evidence>
<dbReference type="FunFam" id="1.20.1250.20:FF:000218">
    <property type="entry name" value="facilitated trehalose transporter Tret1"/>
    <property type="match status" value="1"/>
</dbReference>
<dbReference type="PANTHER" id="PTHR48021:SF33">
    <property type="entry name" value="AT22075P-RELATED"/>
    <property type="match status" value="1"/>
</dbReference>
<dbReference type="Pfam" id="PF00083">
    <property type="entry name" value="Sugar_tr"/>
    <property type="match status" value="1"/>
</dbReference>
<keyword evidence="3" id="KW-1003">Cell membrane</keyword>
<feature type="domain" description="Major facilitator superfamily (MFS) profile" evidence="9">
    <location>
        <begin position="17"/>
        <end position="448"/>
    </location>
</feature>
<evidence type="ECO:0000256" key="5">
    <source>
        <dbReference type="ARBA" id="ARBA00022692"/>
    </source>
</evidence>
<feature type="transmembrane region" description="Helical" evidence="8">
    <location>
        <begin position="90"/>
        <end position="109"/>
    </location>
</feature>
<feature type="transmembrane region" description="Helical" evidence="8">
    <location>
        <begin position="323"/>
        <end position="345"/>
    </location>
</feature>
<evidence type="ECO:0000313" key="11">
    <source>
        <dbReference type="Proteomes" id="UP000075809"/>
    </source>
</evidence>
<keyword evidence="4" id="KW-0762">Sugar transport</keyword>
<dbReference type="PROSITE" id="PS50850">
    <property type="entry name" value="MFS"/>
    <property type="match status" value="1"/>
</dbReference>
<proteinExistence type="predicted"/>
<keyword evidence="5 8" id="KW-0812">Transmembrane</keyword>
<dbReference type="Proteomes" id="UP000075809">
    <property type="component" value="Unassembled WGS sequence"/>
</dbReference>
<evidence type="ECO:0000256" key="1">
    <source>
        <dbReference type="ARBA" id="ARBA00004651"/>
    </source>
</evidence>
<organism evidence="10 11">
    <name type="scientific">Mycetomoellerius zeteki</name>
    <dbReference type="NCBI Taxonomy" id="64791"/>
    <lineage>
        <taxon>Eukaryota</taxon>
        <taxon>Metazoa</taxon>
        <taxon>Ecdysozoa</taxon>
        <taxon>Arthropoda</taxon>
        <taxon>Hexapoda</taxon>
        <taxon>Insecta</taxon>
        <taxon>Pterygota</taxon>
        <taxon>Neoptera</taxon>
        <taxon>Endopterygota</taxon>
        <taxon>Hymenoptera</taxon>
        <taxon>Apocrita</taxon>
        <taxon>Aculeata</taxon>
        <taxon>Formicoidea</taxon>
        <taxon>Formicidae</taxon>
        <taxon>Myrmicinae</taxon>
        <taxon>Mycetomoellerius</taxon>
    </lineage>
</organism>
<evidence type="ECO:0000259" key="9">
    <source>
        <dbReference type="PROSITE" id="PS50850"/>
    </source>
</evidence>
<dbReference type="OrthoDB" id="6612291at2759"/>
<dbReference type="GO" id="GO:0005886">
    <property type="term" value="C:plasma membrane"/>
    <property type="evidence" value="ECO:0007669"/>
    <property type="project" value="UniProtKB-SubCell"/>
</dbReference>
<feature type="transmembrane region" description="Helical" evidence="8">
    <location>
        <begin position="115"/>
        <end position="136"/>
    </location>
</feature>
<accession>A0A151WV24</accession>
<dbReference type="InterPro" id="IPR020846">
    <property type="entry name" value="MFS_dom"/>
</dbReference>
<evidence type="ECO:0000256" key="4">
    <source>
        <dbReference type="ARBA" id="ARBA00022597"/>
    </source>
</evidence>
<feature type="transmembrane region" description="Helical" evidence="8">
    <location>
        <begin position="298"/>
        <end position="316"/>
    </location>
</feature>
<dbReference type="STRING" id="64791.A0A151WV24"/>
<evidence type="ECO:0000256" key="2">
    <source>
        <dbReference type="ARBA" id="ARBA00022448"/>
    </source>
</evidence>
<dbReference type="GO" id="GO:0022857">
    <property type="term" value="F:transmembrane transporter activity"/>
    <property type="evidence" value="ECO:0007669"/>
    <property type="project" value="InterPro"/>
</dbReference>
<dbReference type="Gene3D" id="1.20.1250.20">
    <property type="entry name" value="MFS general substrate transporter like domains"/>
    <property type="match status" value="1"/>
</dbReference>
<feature type="transmembrane region" description="Helical" evidence="8">
    <location>
        <begin position="172"/>
        <end position="193"/>
    </location>
</feature>
<dbReference type="InterPro" id="IPR050549">
    <property type="entry name" value="MFS_Trehalose_Transporter"/>
</dbReference>
<dbReference type="InterPro" id="IPR005828">
    <property type="entry name" value="MFS_sugar_transport-like"/>
</dbReference>
<dbReference type="SUPFAM" id="SSF103473">
    <property type="entry name" value="MFS general substrate transporter"/>
    <property type="match status" value="1"/>
</dbReference>
<evidence type="ECO:0000256" key="7">
    <source>
        <dbReference type="ARBA" id="ARBA00023136"/>
    </source>
</evidence>
<sequence>MEKCENPLKESGKLKQFLATIIINQLALSYGIVIGWPSPSAELLQSPSSPVGKPMTDDDISWLTAILCLSGSVMAVLTSIIPDKFSRKRLGYVLTVPMIIAWLLIMFATEHMYIYVSRALSGIAGAVTFFIIPNYVSEISCDSIRGMLASILIFSVNIGILMAYILGGIMSFRALPVVILALILLYIITFVFMPESPLYLVRRNRTHEAIRVLKWLKAGNSLEAERTLSHIQMQIKDSVSMKPAKFSDLVRDKATIKGIIIVVGLFIGQQLCGIFAMISNTELIFKMSGSSLTPNTSSIIVAAVQLLGSWLATLLVERAGRRLLILLSCAGMCVCHCTIGAFYYLLNSQYEVSAYSWIPVVALSTFMILFALGMGNGPIVVMSEIFSRDITSLASAISVSVSWITAFIMTKSFTDLVALLGLHGCFFLLATFCVCNFLFCFILLPETKGRLREDIVNELNGVRCTDQNDIKHIIGSNSVHAAHV</sequence>